<feature type="non-terminal residue" evidence="2">
    <location>
        <position position="1"/>
    </location>
</feature>
<evidence type="ECO:0000256" key="1">
    <source>
        <dbReference type="SAM" id="MobiDB-lite"/>
    </source>
</evidence>
<comment type="caution">
    <text evidence="2">The sequence shown here is derived from an EMBL/GenBank/DDBJ whole genome shotgun (WGS) entry which is preliminary data.</text>
</comment>
<feature type="compositionally biased region" description="Acidic residues" evidence="1">
    <location>
        <begin position="545"/>
        <end position="555"/>
    </location>
</feature>
<feature type="compositionally biased region" description="Low complexity" evidence="1">
    <location>
        <begin position="245"/>
        <end position="262"/>
    </location>
</feature>
<feature type="compositionally biased region" description="Low complexity" evidence="1">
    <location>
        <begin position="375"/>
        <end position="385"/>
    </location>
</feature>
<dbReference type="AlphaFoldDB" id="A0A9P6U9F0"/>
<organism evidence="2 3">
    <name type="scientific">Actinomortierella ambigua</name>
    <dbReference type="NCBI Taxonomy" id="1343610"/>
    <lineage>
        <taxon>Eukaryota</taxon>
        <taxon>Fungi</taxon>
        <taxon>Fungi incertae sedis</taxon>
        <taxon>Mucoromycota</taxon>
        <taxon>Mortierellomycotina</taxon>
        <taxon>Mortierellomycetes</taxon>
        <taxon>Mortierellales</taxon>
        <taxon>Mortierellaceae</taxon>
        <taxon>Actinomortierella</taxon>
    </lineage>
</organism>
<feature type="region of interest" description="Disordered" evidence="1">
    <location>
        <begin position="370"/>
        <end position="397"/>
    </location>
</feature>
<gene>
    <name evidence="2" type="ORF">DFQ27_000935</name>
</gene>
<dbReference type="EMBL" id="JAAAJB010000128">
    <property type="protein sequence ID" value="KAG0264875.1"/>
    <property type="molecule type" value="Genomic_DNA"/>
</dbReference>
<name>A0A9P6U9F0_9FUNG</name>
<proteinExistence type="predicted"/>
<accession>A0A9P6U9F0</accession>
<feature type="compositionally biased region" description="Polar residues" evidence="1">
    <location>
        <begin position="534"/>
        <end position="543"/>
    </location>
</feature>
<protein>
    <submittedName>
        <fullName evidence="2">Uncharacterized protein</fullName>
    </submittedName>
</protein>
<reference evidence="2" key="1">
    <citation type="journal article" date="2020" name="Fungal Divers.">
        <title>Resolving the Mortierellaceae phylogeny through synthesis of multi-gene phylogenetics and phylogenomics.</title>
        <authorList>
            <person name="Vandepol N."/>
            <person name="Liber J."/>
            <person name="Desiro A."/>
            <person name="Na H."/>
            <person name="Kennedy M."/>
            <person name="Barry K."/>
            <person name="Grigoriev I.V."/>
            <person name="Miller A.N."/>
            <person name="O'Donnell K."/>
            <person name="Stajich J.E."/>
            <person name="Bonito G."/>
        </authorList>
    </citation>
    <scope>NUCLEOTIDE SEQUENCE</scope>
    <source>
        <strain evidence="2">BC1065</strain>
    </source>
</reference>
<keyword evidence="3" id="KW-1185">Reference proteome</keyword>
<evidence type="ECO:0000313" key="3">
    <source>
        <dbReference type="Proteomes" id="UP000807716"/>
    </source>
</evidence>
<feature type="compositionally biased region" description="Basic and acidic residues" evidence="1">
    <location>
        <begin position="287"/>
        <end position="317"/>
    </location>
</feature>
<evidence type="ECO:0000313" key="2">
    <source>
        <dbReference type="EMBL" id="KAG0264875.1"/>
    </source>
</evidence>
<dbReference type="OrthoDB" id="2435181at2759"/>
<feature type="region of interest" description="Disordered" evidence="1">
    <location>
        <begin position="237"/>
        <end position="317"/>
    </location>
</feature>
<sequence length="901" mass="100553">MERRAETGHGIKRAAYRKALSAIRQSTPLTNPLKEEIIHQLRQTGAIAHLCNGEADIGIRRRAQELAFTSGMQFIVIANDVDYCAEPFIQTMLRPWGSRYVEYDINALLSKAGLTRRQFQLLLVVSNTDYSRNLPGFGIATNMRIIKSMPNSLSLGRILVWYVQHPEVEAAYDAYEIRNAVPNSQVTRVNFTSSSNIYLYCSEELLSQAQKQAKQEIEGRNMEAVLSLKRRIKAASERRRSFIKQRQQQQRQQRPQQQPQQQHRTPSRFKSNPGNAPPSRPPSLDALPDRQKAHWERVDARRAARHPAVTDRALECKQEHQTKGFHLLQTERYAIKVHKVPTQPTAIVQGQPVVPAQVVFREFKPYPWVSPVPPKSQSSSRSSQSTLPADADATDKKKHVDFITRRHQMTTLSVGQLGRNINQVVSDEMITAAISDEMITTANFINELTNEQKISLAKQAQADTIAIIRRIVRVSNELLRHGQKCMALYITTASAHDLVELRSLIFKKGKKDDTTDDTIRAAALKRRKTMGKEGNNNSSTVGDATQDDGGDEGPSNEDAVNAGDPEEEEDGTGTKGDHGGFFRSLLKYLRDPSSTLRASTTKHQVIGRARGNYIAVAEGLTRESLLIRSRHRESTIGEIIYEDGPGQVQDFILDSDLIGTLGTMLAVQYRRYFIDKMAGLRTRLPQSPVRHGSIYISEAQLFAHLSRSSAIQGYLYTITGTNIGTVADKPPGWLLTRLVTPVGLSMLAPAHLHPLSRTTTTATVAELRALASTLVGPNPPNASSSEILMNARPPIERMFPDTHVLRPGQPQNVLPSYLLRGAIVTDGRKLYLSAVDLRKRAKQRFITNIVGNTRQHILAPDNRRLLPNISTAIPLPSVQNVLFPDRTKVDVGAIDLGKEFM</sequence>
<dbReference type="Proteomes" id="UP000807716">
    <property type="component" value="Unassembled WGS sequence"/>
</dbReference>
<feature type="region of interest" description="Disordered" evidence="1">
    <location>
        <begin position="525"/>
        <end position="578"/>
    </location>
</feature>